<name>A0A081FTR4_9GAMM</name>
<dbReference type="PATRIC" id="fig|1232683.4.peg.4001"/>
<evidence type="ECO:0000313" key="5">
    <source>
        <dbReference type="Proteomes" id="UP000028252"/>
    </source>
</evidence>
<keyword evidence="5" id="KW-1185">Reference proteome</keyword>
<dbReference type="CDD" id="cd01444">
    <property type="entry name" value="GlpE_ST"/>
    <property type="match status" value="1"/>
</dbReference>
<evidence type="ECO:0000259" key="3">
    <source>
        <dbReference type="PROSITE" id="PS50206"/>
    </source>
</evidence>
<dbReference type="PROSITE" id="PS50206">
    <property type="entry name" value="RHODANESE_3"/>
    <property type="match status" value="1"/>
</dbReference>
<dbReference type="GO" id="GO:0004792">
    <property type="term" value="F:thiosulfate-cyanide sulfurtransferase activity"/>
    <property type="evidence" value="ECO:0007669"/>
    <property type="project" value="UniProtKB-EC"/>
</dbReference>
<keyword evidence="1" id="KW-0963">Cytoplasm</keyword>
<protein>
    <submittedName>
        <fullName evidence="4">Thiosulfate sulfurtransferase GlpE</fullName>
        <ecNumber evidence="4">2.8.1.1</ecNumber>
    </submittedName>
</protein>
<dbReference type="PANTHER" id="PTHR43031:SF6">
    <property type="entry name" value="THIOSULFATE SULFURTRANSFERASE GLPE"/>
    <property type="match status" value="1"/>
</dbReference>
<dbReference type="RefSeq" id="WP_197027600.1">
    <property type="nucleotide sequence ID" value="NZ_JMQN01000059.1"/>
</dbReference>
<dbReference type="SMART" id="SM00450">
    <property type="entry name" value="RHOD"/>
    <property type="match status" value="1"/>
</dbReference>
<dbReference type="STRING" id="1232683.ADIMK_4066"/>
<accession>A0A081FTR4</accession>
<dbReference type="Pfam" id="PF00581">
    <property type="entry name" value="Rhodanese"/>
    <property type="match status" value="1"/>
</dbReference>
<dbReference type="InterPro" id="IPR050229">
    <property type="entry name" value="GlpE_sulfurtransferase"/>
</dbReference>
<evidence type="ECO:0000313" key="4">
    <source>
        <dbReference type="EMBL" id="KEA61919.1"/>
    </source>
</evidence>
<dbReference type="InterPro" id="IPR023695">
    <property type="entry name" value="Thiosulf_sulfurTrfase"/>
</dbReference>
<dbReference type="GO" id="GO:0005737">
    <property type="term" value="C:cytoplasm"/>
    <property type="evidence" value="ECO:0007669"/>
    <property type="project" value="InterPro"/>
</dbReference>
<dbReference type="PANTHER" id="PTHR43031">
    <property type="entry name" value="FAD-DEPENDENT OXIDOREDUCTASE"/>
    <property type="match status" value="1"/>
</dbReference>
<organism evidence="4 5">
    <name type="scientific">Marinobacterium lacunae</name>
    <dbReference type="NCBI Taxonomy" id="1232683"/>
    <lineage>
        <taxon>Bacteria</taxon>
        <taxon>Pseudomonadati</taxon>
        <taxon>Pseudomonadota</taxon>
        <taxon>Gammaproteobacteria</taxon>
        <taxon>Oceanospirillales</taxon>
        <taxon>Oceanospirillaceae</taxon>
        <taxon>Marinobacterium</taxon>
    </lineage>
</organism>
<proteinExistence type="predicted"/>
<gene>
    <name evidence="4" type="ORF">ADIMK_4066</name>
</gene>
<dbReference type="InterPro" id="IPR036873">
    <property type="entry name" value="Rhodanese-like_dom_sf"/>
</dbReference>
<feature type="domain" description="Rhodanese" evidence="3">
    <location>
        <begin position="18"/>
        <end position="99"/>
    </location>
</feature>
<dbReference type="Gene3D" id="3.40.250.10">
    <property type="entry name" value="Rhodanese-like domain"/>
    <property type="match status" value="1"/>
</dbReference>
<dbReference type="AlphaFoldDB" id="A0A081FTR4"/>
<dbReference type="InterPro" id="IPR001763">
    <property type="entry name" value="Rhodanese-like_dom"/>
</dbReference>
<evidence type="ECO:0000256" key="2">
    <source>
        <dbReference type="ARBA" id="ARBA00022679"/>
    </source>
</evidence>
<reference evidence="4 5" key="1">
    <citation type="submission" date="2014-04" db="EMBL/GenBank/DDBJ databases">
        <title>Marinobacterium kochiensis sp. nov., isolated from sediment sample collected from Kochi backwaters in Kerala, India.</title>
        <authorList>
            <person name="Singh A."/>
            <person name="Pinnaka A.K."/>
        </authorList>
    </citation>
    <scope>NUCLEOTIDE SEQUENCE [LARGE SCALE GENOMIC DNA]</scope>
    <source>
        <strain evidence="4 5">AK27</strain>
    </source>
</reference>
<comment type="caution">
    <text evidence="4">The sequence shown here is derived from an EMBL/GenBank/DDBJ whole genome shotgun (WGS) entry which is preliminary data.</text>
</comment>
<dbReference type="SUPFAM" id="SSF52821">
    <property type="entry name" value="Rhodanese/Cell cycle control phosphatase"/>
    <property type="match status" value="1"/>
</dbReference>
<keyword evidence="2 4" id="KW-0808">Transferase</keyword>
<dbReference type="eggNOG" id="COG0607">
    <property type="taxonomic scope" value="Bacteria"/>
</dbReference>
<dbReference type="EC" id="2.8.1.1" evidence="4"/>
<dbReference type="EMBL" id="JMQN01000059">
    <property type="protein sequence ID" value="KEA61919.1"/>
    <property type="molecule type" value="Genomic_DNA"/>
</dbReference>
<evidence type="ECO:0000256" key="1">
    <source>
        <dbReference type="ARBA" id="ARBA00022490"/>
    </source>
</evidence>
<sequence length="99" mass="11323">MMEKFKTISAQELPELLGRSNALLLDCRDLRDYRSGHIENALHLHDGLRESLLMRGDKHREIVIYCYHGHASEHVAEMFADFGFSEVYSLAGGFNAWIA</sequence>
<dbReference type="Proteomes" id="UP000028252">
    <property type="component" value="Unassembled WGS sequence"/>
</dbReference>